<evidence type="ECO:0000256" key="1">
    <source>
        <dbReference type="ARBA" id="ARBA00022553"/>
    </source>
</evidence>
<evidence type="ECO:0000256" key="2">
    <source>
        <dbReference type="ARBA" id="ARBA00022658"/>
    </source>
</evidence>
<feature type="region of interest" description="Disordered" evidence="3">
    <location>
        <begin position="1386"/>
        <end position="1433"/>
    </location>
</feature>
<feature type="compositionally biased region" description="Low complexity" evidence="3">
    <location>
        <begin position="1840"/>
        <end position="1853"/>
    </location>
</feature>
<name>A0A131Z078_RHIAP</name>
<feature type="compositionally biased region" description="Polar residues" evidence="3">
    <location>
        <begin position="594"/>
        <end position="603"/>
    </location>
</feature>
<feature type="region of interest" description="Disordered" evidence="3">
    <location>
        <begin position="1829"/>
        <end position="1855"/>
    </location>
</feature>
<dbReference type="SMART" id="SM00233">
    <property type="entry name" value="PH"/>
    <property type="match status" value="1"/>
</dbReference>
<feature type="region of interest" description="Disordered" evidence="3">
    <location>
        <begin position="1"/>
        <end position="80"/>
    </location>
</feature>
<protein>
    <submittedName>
        <fullName evidence="6">Phospholipid binding protein</fullName>
    </submittedName>
</protein>
<dbReference type="PANTHER" id="PTHR45845:SF3">
    <property type="entry name" value="PURATROPHIN-1-LIKE, ISOFORM A"/>
    <property type="match status" value="1"/>
</dbReference>
<feature type="region of interest" description="Disordered" evidence="3">
    <location>
        <begin position="333"/>
        <end position="368"/>
    </location>
</feature>
<dbReference type="InterPro" id="IPR035899">
    <property type="entry name" value="DBL_dom_sf"/>
</dbReference>
<dbReference type="InterPro" id="IPR055251">
    <property type="entry name" value="SOS1_NGEF_PH"/>
</dbReference>
<dbReference type="InterPro" id="IPR000219">
    <property type="entry name" value="DH_dom"/>
</dbReference>
<dbReference type="CDD" id="cd00160">
    <property type="entry name" value="RhoGEF"/>
    <property type="match status" value="1"/>
</dbReference>
<feature type="compositionally biased region" description="Low complexity" evidence="3">
    <location>
        <begin position="630"/>
        <end position="669"/>
    </location>
</feature>
<dbReference type="SUPFAM" id="SSF52087">
    <property type="entry name" value="CRAL/TRIO domain"/>
    <property type="match status" value="2"/>
</dbReference>
<dbReference type="PROSITE" id="PS50003">
    <property type="entry name" value="PH_DOMAIN"/>
    <property type="match status" value="1"/>
</dbReference>
<dbReference type="Pfam" id="PF22697">
    <property type="entry name" value="SOS1_NGEF_PH"/>
    <property type="match status" value="1"/>
</dbReference>
<feature type="compositionally biased region" description="Basic and acidic residues" evidence="3">
    <location>
        <begin position="352"/>
        <end position="367"/>
    </location>
</feature>
<dbReference type="GO" id="GO:0005085">
    <property type="term" value="F:guanyl-nucleotide exchange factor activity"/>
    <property type="evidence" value="ECO:0007669"/>
    <property type="project" value="UniProtKB-KW"/>
</dbReference>
<dbReference type="EMBL" id="GEDV01005006">
    <property type="protein sequence ID" value="JAP83551.1"/>
    <property type="molecule type" value="Transcribed_RNA"/>
</dbReference>
<dbReference type="PANTHER" id="PTHR45845">
    <property type="entry name" value="RHO GUANINE NUCLEOTIDE EXCHANGE FACTOR-RELATED"/>
    <property type="match status" value="1"/>
</dbReference>
<feature type="compositionally biased region" description="Polar residues" evidence="3">
    <location>
        <begin position="1920"/>
        <end position="1929"/>
    </location>
</feature>
<dbReference type="InterPro" id="IPR001849">
    <property type="entry name" value="PH_domain"/>
</dbReference>
<accession>A0A131Z078</accession>
<evidence type="ECO:0000256" key="3">
    <source>
        <dbReference type="SAM" id="MobiDB-lite"/>
    </source>
</evidence>
<dbReference type="Pfam" id="PF00621">
    <property type="entry name" value="RhoGEF"/>
    <property type="match status" value="1"/>
</dbReference>
<dbReference type="Gene3D" id="1.20.900.10">
    <property type="entry name" value="Dbl homology (DH) domain"/>
    <property type="match status" value="1"/>
</dbReference>
<proteinExistence type="predicted"/>
<dbReference type="InterPro" id="IPR052231">
    <property type="entry name" value="Rho_GEF_signaling-related"/>
</dbReference>
<dbReference type="SUPFAM" id="SSF48065">
    <property type="entry name" value="DBL homology domain (DH-domain)"/>
    <property type="match status" value="1"/>
</dbReference>
<feature type="domain" description="PH" evidence="4">
    <location>
        <begin position="1658"/>
        <end position="1768"/>
    </location>
</feature>
<feature type="compositionally biased region" description="Basic and acidic residues" evidence="3">
    <location>
        <begin position="1930"/>
        <end position="1939"/>
    </location>
</feature>
<dbReference type="Gene3D" id="1.20.58.60">
    <property type="match status" value="1"/>
</dbReference>
<dbReference type="SUPFAM" id="SSF50729">
    <property type="entry name" value="PH domain-like"/>
    <property type="match status" value="1"/>
</dbReference>
<evidence type="ECO:0000259" key="5">
    <source>
        <dbReference type="PROSITE" id="PS50010"/>
    </source>
</evidence>
<dbReference type="InterPro" id="IPR036865">
    <property type="entry name" value="CRAL-TRIO_dom_sf"/>
</dbReference>
<feature type="domain" description="DH" evidence="5">
    <location>
        <begin position="1470"/>
        <end position="1646"/>
    </location>
</feature>
<reference evidence="6" key="1">
    <citation type="journal article" date="2016" name="Ticks Tick Borne Dis.">
        <title>De novo assembly and annotation of the salivary gland transcriptome of Rhipicephalus appendiculatus male and female ticks during blood feeding.</title>
        <authorList>
            <person name="de Castro M.H."/>
            <person name="de Klerk D."/>
            <person name="Pienaar R."/>
            <person name="Latif A.A."/>
            <person name="Rees D.J."/>
            <person name="Mans B.J."/>
        </authorList>
    </citation>
    <scope>NUCLEOTIDE SEQUENCE</scope>
    <source>
        <tissue evidence="6">Salivary glands</tissue>
    </source>
</reference>
<dbReference type="InterPro" id="IPR011993">
    <property type="entry name" value="PH-like_dom_sf"/>
</dbReference>
<dbReference type="CDD" id="cd13242">
    <property type="entry name" value="PH_puratrophin-1"/>
    <property type="match status" value="1"/>
</dbReference>
<dbReference type="Gene3D" id="3.40.525.10">
    <property type="entry name" value="CRAL-TRIO lipid binding domain"/>
    <property type="match status" value="1"/>
</dbReference>
<dbReference type="PROSITE" id="PS50010">
    <property type="entry name" value="DH_2"/>
    <property type="match status" value="1"/>
</dbReference>
<keyword evidence="2" id="KW-0344">Guanine-nucleotide releasing factor</keyword>
<feature type="region of interest" description="Disordered" evidence="3">
    <location>
        <begin position="589"/>
        <end position="671"/>
    </location>
</feature>
<evidence type="ECO:0000313" key="6">
    <source>
        <dbReference type="EMBL" id="JAP83551.1"/>
    </source>
</evidence>
<feature type="region of interest" description="Disordered" evidence="3">
    <location>
        <begin position="1915"/>
        <end position="1940"/>
    </location>
</feature>
<feature type="compositionally biased region" description="Polar residues" evidence="3">
    <location>
        <begin position="1412"/>
        <end position="1426"/>
    </location>
</feature>
<organism evidence="6">
    <name type="scientific">Rhipicephalus appendiculatus</name>
    <name type="common">Brown ear tick</name>
    <dbReference type="NCBI Taxonomy" id="34631"/>
    <lineage>
        <taxon>Eukaryota</taxon>
        <taxon>Metazoa</taxon>
        <taxon>Ecdysozoa</taxon>
        <taxon>Arthropoda</taxon>
        <taxon>Chelicerata</taxon>
        <taxon>Arachnida</taxon>
        <taxon>Acari</taxon>
        <taxon>Parasitiformes</taxon>
        <taxon>Ixodida</taxon>
        <taxon>Ixodoidea</taxon>
        <taxon>Ixodidae</taxon>
        <taxon>Rhipicephalinae</taxon>
        <taxon>Rhipicephalus</taxon>
        <taxon>Rhipicephalus</taxon>
    </lineage>
</organism>
<dbReference type="Gene3D" id="2.30.29.30">
    <property type="entry name" value="Pleckstrin-homology domain (PH domain)/Phosphotyrosine-binding domain (PTB)"/>
    <property type="match status" value="1"/>
</dbReference>
<evidence type="ECO:0000259" key="4">
    <source>
        <dbReference type="PROSITE" id="PS50003"/>
    </source>
</evidence>
<keyword evidence="1" id="KW-0597">Phosphoprotein</keyword>
<dbReference type="SMART" id="SM00325">
    <property type="entry name" value="RhoGEF"/>
    <property type="match status" value="1"/>
</dbReference>
<sequence>MAAETETSRRMCSTEEDADSSDDETEDIATQCSTSEESSDHVDPQVATIEPSAKDHPSVSAAADDAKALSRTPSCRCPRSEAPFSARRLVQSAGLANDEVPCICCSTEDADSLGELQVYQTTSYATGSVSVESRLKSSVTTSVSSGPITRTVHVTTTVSSVSPMETFRGSFPRRCMNSLTTVCVPLLVDRFSWQSGRVHHGIVRQPSFRRRSGSSVAKGHSASHCLARSSSTAQPQLGFASDEVNKGPSACSNKSLPVCDGTTVSVKELAASLKDLEEDTDEPIRFFFTAPSPTLEQPLMIGAAQTLVKGEHCVAESRPQSVNSNDGVWRCCNNSEGPGGAPNKNDGPVPKVPERPTDLPSKKRAQDVGRATTEVLSSLYEPFVSVRSVVLRQASEVCSCKYFGDVHRFKTQFLLPVAHLLRLVKTEVRQMKEKATSSNMLKARPESGACCDSGCPGCSGLQIHQAWPLCFSRRVAIQLCEIDSSVLRPGDFYLAAAVGPEDRGPGPAKLVLKYRDDLGHLCSRRIDAHDLGRLLAMDWTAPGQETDEQLVTLLKHLLVSVERGLERIEWDSLLAANKNWLSGHRPENCPCKSHASSPQQQPEDANDSEGPTGYDESAKDQATGGFCPCSKGSSSGGSSVDSASRRTSASSGVDPGPSSSDDSSSREGSWAGMLLPDGLSALFRERTSLSREEEHDDGYCDNSLAQPTSMSQLGHRLLLSRVACFPGCRDVNGRGIAIISSSAFKDVPELTPSQLAQMLMYFYTIPKKEISVRGFLLLVDAADASEQLWKLLDEALCLLEANINNAIDIVVVANAHCPLEVKALLSQTRAKIVQVTSQEKLLEFVDKDNLLPEFGGTYTYDHQEWMSFRKFLEPFVSGCRLSGRQLVSVMQELRTSRVPPSSALALQLIDAQKRHIQDTFRDEQLRHLQEEGDTILQELQAYRARSPHNLDYRDALEKSGLLYNELKRAMAKLTKLADKRLQRLQECMLVRTFEEESSQVLSWICKNGAEALSKHFFVADSLSAIQDQEYEFEKFYFLAMRQIEKGNDLLEEVAMTSSVAGSAKSTQELAVSLKHHLECFTEKLEDTREKLEDTSRCYLLLDHSYEWALDAMKFVSSMKMDTASTPESMTQLMRLLQDYQEEHPAPSEQNFSEMLDLSSKLDNPKLVEQCKTAQARCRETAELMEARHATLLRARQQLELEGRKSPSLTASFRSSAMDGCSLFPQNSWTPGSTSTPYCSFVRRRSIATTQPHLYSTPPPMNSYTAFPASGGTSVVQDSFALDQYIQEKEEQLLSQGLITDDLTRRGPVTSISRSFLESRSKDGCPRSAGLSALREKVRNSLHKEGHQCRPQRKLMRRSYTWQLCEEALSRVSDRVRAQNERLVSDRTAMSDLEGSDGLASSISSPESEELTSLDSEQAKNEGQSSDLGRGSRVPVPVNSHLLTRASALQLADSAISDANFSEEQLRNRKTLLLIMREMVQTERDYVKSLAYIIENYIPELMREDIPQALRGQRNVVFGNIEKIYEFHSLYFLQQLEQCESCPFMVGQCFLQYEPQFYLYALYNKNKPKSDSLMSEYGNAFFKEKQLELGDKMDLASYLLKPVQRMGKYALLLKQILKECPEREPEHADLKAAEEMVRFQLRHGNDLLGMDALRECDVNVKEQGRLLRQDEFLVWQGRSRKSLRHVFLFEDLILFSKVRRDPEHKGHDIYQYKHSIKTTDIGLTEQIGESPTKFEIWFRKRKLNDVYLLQAPNPEVKRAWVHDISKLLWKQALRNREMRLAEMSSMGIGNKPCLDIRPSSDQINDRSITFQQLSRTAPRLRSPLGLLELGREGGASKRPHSIISVSSSSSSSSSQGSLHCALNLGFEAGDSPRPLQRSLTHQSHCSTESGFCTDASTAGDCSADASLLMMRRHRKAERSDSLLSNDSLATHSEEGSHCGEEVVSSLHTQGFSLHDT</sequence>
<dbReference type="FunFam" id="2.30.29.30:FF:000078">
    <property type="entry name" value="Guanine nucleotide exchange factor DBS"/>
    <property type="match status" value="1"/>
</dbReference>
<feature type="compositionally biased region" description="Acidic residues" evidence="3">
    <location>
        <begin position="14"/>
        <end position="27"/>
    </location>
</feature>
<feature type="compositionally biased region" description="Basic and acidic residues" evidence="3">
    <location>
        <begin position="1"/>
        <end position="13"/>
    </location>
</feature>